<keyword evidence="8" id="KW-0802">TPR repeat</keyword>
<dbReference type="PANTHER" id="PTHR42643">
    <property type="entry name" value="IONOTROPIC RECEPTOR 20A-RELATED"/>
    <property type="match status" value="1"/>
</dbReference>
<keyword evidence="7" id="KW-0325">Glycoprotein</keyword>
<keyword evidence="2" id="KW-1003">Cell membrane</keyword>
<feature type="transmembrane region" description="Helical" evidence="10">
    <location>
        <begin position="1482"/>
        <end position="1499"/>
    </location>
</feature>
<evidence type="ECO:0000256" key="4">
    <source>
        <dbReference type="ARBA" id="ARBA00022989"/>
    </source>
</evidence>
<feature type="transmembrane region" description="Helical" evidence="10">
    <location>
        <begin position="1429"/>
        <end position="1446"/>
    </location>
</feature>
<feature type="transmembrane region" description="Helical" evidence="10">
    <location>
        <begin position="1015"/>
        <end position="1036"/>
    </location>
</feature>
<comment type="caution">
    <text evidence="11">The sequence shown here is derived from an EMBL/GenBank/DDBJ whole genome shotgun (WGS) entry which is preliminary data.</text>
</comment>
<feature type="transmembrane region" description="Helical" evidence="10">
    <location>
        <begin position="521"/>
        <end position="540"/>
    </location>
</feature>
<feature type="transmembrane region" description="Helical" evidence="10">
    <location>
        <begin position="1458"/>
        <end position="1476"/>
    </location>
</feature>
<evidence type="ECO:0000256" key="10">
    <source>
        <dbReference type="SAM" id="Phobius"/>
    </source>
</evidence>
<dbReference type="OrthoDB" id="418911at2759"/>
<accession>A0A232FFT0</accession>
<feature type="transmembrane region" description="Helical" evidence="10">
    <location>
        <begin position="1936"/>
        <end position="1954"/>
    </location>
</feature>
<reference evidence="11 12" key="1">
    <citation type="journal article" date="2017" name="Curr. Biol.">
        <title>The Evolution of Venom by Co-option of Single-Copy Genes.</title>
        <authorList>
            <person name="Martinson E.O."/>
            <person name="Mrinalini"/>
            <person name="Kelkar Y.D."/>
            <person name="Chang C.H."/>
            <person name="Werren J.H."/>
        </authorList>
    </citation>
    <scope>NUCLEOTIDE SEQUENCE [LARGE SCALE GENOMIC DNA]</scope>
    <source>
        <strain evidence="11 12">Alberta</strain>
        <tissue evidence="11">Whole body</tissue>
    </source>
</reference>
<dbReference type="GO" id="GO:0005886">
    <property type="term" value="C:plasma membrane"/>
    <property type="evidence" value="ECO:0007669"/>
    <property type="project" value="UniProtKB-SubCell"/>
</dbReference>
<dbReference type="SUPFAM" id="SSF53850">
    <property type="entry name" value="Periplasmic binding protein-like II"/>
    <property type="match status" value="2"/>
</dbReference>
<feature type="transmembrane region" description="Helical" evidence="10">
    <location>
        <begin position="1197"/>
        <end position="1219"/>
    </location>
</feature>
<dbReference type="InterPro" id="IPR052192">
    <property type="entry name" value="Insect_Ionotropic_Sensory_Rcpt"/>
</dbReference>
<protein>
    <submittedName>
        <fullName evidence="11">Uncharacterized protein</fullName>
    </submittedName>
</protein>
<keyword evidence="5 10" id="KW-0472">Membrane</keyword>
<keyword evidence="4 10" id="KW-1133">Transmembrane helix</keyword>
<dbReference type="PANTHER" id="PTHR42643:SF24">
    <property type="entry name" value="IONOTROPIC RECEPTOR 60A"/>
    <property type="match status" value="1"/>
</dbReference>
<organism evidence="11 12">
    <name type="scientific">Trichomalopsis sarcophagae</name>
    <dbReference type="NCBI Taxonomy" id="543379"/>
    <lineage>
        <taxon>Eukaryota</taxon>
        <taxon>Metazoa</taxon>
        <taxon>Ecdysozoa</taxon>
        <taxon>Arthropoda</taxon>
        <taxon>Hexapoda</taxon>
        <taxon>Insecta</taxon>
        <taxon>Pterygota</taxon>
        <taxon>Neoptera</taxon>
        <taxon>Endopterygota</taxon>
        <taxon>Hymenoptera</taxon>
        <taxon>Apocrita</taxon>
        <taxon>Proctotrupomorpha</taxon>
        <taxon>Chalcidoidea</taxon>
        <taxon>Pteromalidae</taxon>
        <taxon>Pteromalinae</taxon>
        <taxon>Trichomalopsis</taxon>
    </lineage>
</organism>
<feature type="repeat" description="TPR" evidence="8">
    <location>
        <begin position="95"/>
        <end position="128"/>
    </location>
</feature>
<sequence>MAQETDEINLTSQELQILSELDSRQFGFLKLNSPEQAKKKALVIRAIKYLERMLVQAQSEKQRRKADSTKTSLEGSKDDDEDEDDEEDKGISIDPKTYCKLGHFHLLLEDYAKAMSAYQKFYELKGDYWKDASFLYGQGLVYFHFNAYQWHHKTVPSSQMHSQAAPNDEAYKTYFEVMFGGCVIRFGWKNYGKSSIRWVVEEKLQVARGSMQKSQLVQLGLVKYFLEYISSKTKICKIIFFINDNVKRDDFHIHEVVKNVMNNISVLLISFDEHHFHDKDYLFNFVNVTKSPTKTLYFLTDSDAKENYMQKTISRLLNSFPSLARSYIVFMLLQDYSIGYLETTLRFAWNNKLLFLTIVELKKPGDCSTNLIVNDYNPFAETFYRECWNPNVLFIREKLDNMHQYPLKVAVINLPPLITLELDPKSNSSFIVKGLEYVLIERLLDVLNFRIIVKPLNLSGGDGTSEIEMIKQLEKGEIDMVGNQLFPLSEMRLSTYTTTTITYDQLCAVVPIIKVSKSEKVHIVALISFILAMVGIISIIKKVLRFDERYWKNIYILGIFFNTSVSNLPKKTYKRIAYAFILIVAFNRTADILKNLTNFRVRAGYELKISTMEDLHNSNLTPLVHPLLKSIAFDLSDRIQASLSEKAKLNKYNDCFENLLDYRNVSCISLKSLQRRIIQNLRSNDIDPHAKILEDCFWSSGKVLYLDPKSPYTKKFNHVILNIKSAGLLKNLKGRNFNYKGKYKDHNLEDESGKDIFVITRIGLMISIIIFLIEILILHQAWKNKILDFTILQLMKDHDCNSMAKVYLINPFLDYFSENCFTRSTVLFPSKLNNMNGYLLNVAMMHIPPITKVRCNFSGNVTCNVEGFQFLILDIIGQFMNFRINIVPVFFNSSGPFIYNVGYFNSENLDKAKIDLVGTHLFPLANPKQFNWPTSVMITFDELRALVPVVCKPIIILKLINIVTTFLYIVAGYIGLHVLKNCLRFDQQYWNLLHLIMVFLNISICRIPKKIHERIVFTLIIVIASVCTSTFINRLIGVRVLMGDEIPLESPEDFAKSNFLLMFDPTFLSKIVDPDDEVFNRLINTKGIRNARNSDCIDKLRKNRDVICIAVGSFANEVINEKSSYINGRPIIKKTKVIFWSGGKNIAFQHRSPYIEEINRILLIIVQSNLQYQVGQQKIISRQNFVKDEFEMKDEELIMQLTFVLVIGYIISIIFFTAYPQLSCSKFLIVTHEMESIRDIQATLHDAWQNKILDLTVLQDRKIDPSCISKAVFHTYNPFFSIYHEHCFRLSSIVFPRKLQDLNRYPINVLIMDFPPITNLKCDYEPNVTCEVEGIEFDIMKILSQTMNFQINVVPAFSNATGPFIYNFGYANDTALRAANVDLRGNHFFPFENDETFHARASTMILFDEICAIVPILHNRYFNINPDKIVFAVIVIISICLLIYVLKHCLNFEKKYWDVFYILITFLNAASLRMPIRNFERILFLLIIILAYFFSSFFVRQLIDFKVSIDNEIPLNTPKDFAESDLSVVFNHIFIPKIVDPDDTFFNHLINKSVSNADDKDCINKLGTKFNTVCITHRTLAESINKKNSIFSGNKTPVFKIAKPCFWSGGLVMALEMKSPYIERINSILLLIAQGNLYHQFQELKSFQEYKYIKDEYEAQDQELLIQLRLLLIGFNTKKTTSRRFWHRFSRFIFYSKDTLYIAIQPKEDKILNFLKIILFSHLHAYPQLYCANFLIVTHEMESIRDIQATLHYAWRNKILDLTVLQDGKIDPTCTSKAVFYTYNPFFSIYQENCLSPGSIIFPRKLKNLNQYPINVLMMHSPPITNVQCSFEPNVTCEVEGVEYDIMKILSETMNFQINVIPAFFNASGPFIPNVGKVNDTTLKAANINMFGNHFFPFENTDSYHGRESAMILFDEICAIVPVLRNRSSGINPNKVVVAVLAIVSLCLYIYVVKHCLNFQKEYWDVFYILMTFFNTASLRMPYRNFERILFLVIIFLASFYSSSFLHQLIDFKVSTDEEIPLNTPKDFAQSDLLLMFDHVYIPKIVDPDDAIFNHLVNLSVSNADDKDCFNQLRTNLNVICITQKSYAESMNKKNNSFFGNEIPVIKVAKPCFWSGGLTMGFELKSPYIEPMNNILLLISQGNLYHQFQEQKSVYEYKYIKEEYEANDIELLTQLRRTLILGYILSICIFITELF</sequence>
<feature type="transmembrane region" description="Helical" evidence="10">
    <location>
        <begin position="762"/>
        <end position="782"/>
    </location>
</feature>
<evidence type="ECO:0000313" key="12">
    <source>
        <dbReference type="Proteomes" id="UP000215335"/>
    </source>
</evidence>
<dbReference type="InterPro" id="IPR011990">
    <property type="entry name" value="TPR-like_helical_dom_sf"/>
</dbReference>
<feature type="compositionally biased region" description="Acidic residues" evidence="9">
    <location>
        <begin position="77"/>
        <end position="88"/>
    </location>
</feature>
<evidence type="ECO:0000256" key="6">
    <source>
        <dbReference type="ARBA" id="ARBA00023170"/>
    </source>
</evidence>
<keyword evidence="6" id="KW-0675">Receptor</keyword>
<name>A0A232FFT0_9HYME</name>
<feature type="region of interest" description="Disordered" evidence="9">
    <location>
        <begin position="60"/>
        <end position="90"/>
    </location>
</feature>
<feature type="transmembrane region" description="Helical" evidence="10">
    <location>
        <begin position="1990"/>
        <end position="2010"/>
    </location>
</feature>
<evidence type="ECO:0000313" key="11">
    <source>
        <dbReference type="EMBL" id="OXU29370.1"/>
    </source>
</evidence>
<feature type="transmembrane region" description="Helical" evidence="10">
    <location>
        <begin position="959"/>
        <end position="979"/>
    </location>
</feature>
<evidence type="ECO:0000256" key="8">
    <source>
        <dbReference type="PROSITE-ProRule" id="PRU00339"/>
    </source>
</evidence>
<evidence type="ECO:0000256" key="3">
    <source>
        <dbReference type="ARBA" id="ARBA00022692"/>
    </source>
</evidence>
<comment type="subcellular location">
    <subcellularLocation>
        <location evidence="1">Cell membrane</location>
        <topology evidence="1">Multi-pass membrane protein</topology>
    </subcellularLocation>
</comment>
<gene>
    <name evidence="11" type="ORF">TSAR_006827</name>
</gene>
<dbReference type="Proteomes" id="UP000215335">
    <property type="component" value="Unassembled WGS sequence"/>
</dbReference>
<keyword evidence="3 10" id="KW-0812">Transmembrane</keyword>
<evidence type="ECO:0000256" key="1">
    <source>
        <dbReference type="ARBA" id="ARBA00004651"/>
    </source>
</evidence>
<evidence type="ECO:0000256" key="2">
    <source>
        <dbReference type="ARBA" id="ARBA00022475"/>
    </source>
</evidence>
<evidence type="ECO:0000256" key="9">
    <source>
        <dbReference type="SAM" id="MobiDB-lite"/>
    </source>
</evidence>
<dbReference type="STRING" id="543379.A0A232FFT0"/>
<dbReference type="SUPFAM" id="SSF48452">
    <property type="entry name" value="TPR-like"/>
    <property type="match status" value="1"/>
</dbReference>
<evidence type="ECO:0000256" key="5">
    <source>
        <dbReference type="ARBA" id="ARBA00023136"/>
    </source>
</evidence>
<dbReference type="InterPro" id="IPR019734">
    <property type="entry name" value="TPR_rpt"/>
</dbReference>
<evidence type="ECO:0000256" key="7">
    <source>
        <dbReference type="ARBA" id="ARBA00023180"/>
    </source>
</evidence>
<feature type="transmembrane region" description="Helical" evidence="10">
    <location>
        <begin position="991"/>
        <end position="1009"/>
    </location>
</feature>
<dbReference type="EMBL" id="NNAY01000298">
    <property type="protein sequence ID" value="OXU29370.1"/>
    <property type="molecule type" value="Genomic_DNA"/>
</dbReference>
<keyword evidence="12" id="KW-1185">Reference proteome</keyword>
<proteinExistence type="predicted"/>
<dbReference type="PROSITE" id="PS50005">
    <property type="entry name" value="TPR"/>
    <property type="match status" value="1"/>
</dbReference>